<proteinExistence type="predicted"/>
<evidence type="ECO:0008006" key="5">
    <source>
        <dbReference type="Google" id="ProtNLM"/>
    </source>
</evidence>
<dbReference type="RefSeq" id="WP_113744149.1">
    <property type="nucleotide sequence ID" value="NZ_UAPV01000001.1"/>
</dbReference>
<organism evidence="3 4">
    <name type="scientific">Anaerobiospirillum thomasii</name>
    <dbReference type="NCBI Taxonomy" id="179995"/>
    <lineage>
        <taxon>Bacteria</taxon>
        <taxon>Pseudomonadati</taxon>
        <taxon>Pseudomonadota</taxon>
        <taxon>Gammaproteobacteria</taxon>
        <taxon>Aeromonadales</taxon>
        <taxon>Succinivibrionaceae</taxon>
        <taxon>Anaerobiospirillum</taxon>
    </lineage>
</organism>
<gene>
    <name evidence="3" type="ORF">NCTC13093_01440</name>
</gene>
<dbReference type="PROSITE" id="PS51257">
    <property type="entry name" value="PROKAR_LIPOPROTEIN"/>
    <property type="match status" value="1"/>
</dbReference>
<keyword evidence="4" id="KW-1185">Reference proteome</keyword>
<feature type="coiled-coil region" evidence="1">
    <location>
        <begin position="89"/>
        <end position="176"/>
    </location>
</feature>
<sequence length="240" mass="26289">MASLGRTVGYMLLPVFLTTGCLSNSDEKGEVDPRLEKSSFTTNSYFTSCLLGGTLGAFIGFTASNDRAAGALIGAASGCAVGMGSNLIFDSIRKDYKSKEDQLNATQKKLQAENDKLTNIVNLAKDIQKQQREELSKIDKAEMDSINRQKEVKKLIADADANIDSLRKNLEASQQIETDYIQVREKIVGKDNLTDAEKEALANLDKSIAKTREQNAMLKSQIESMVAQRNSMHNDLIVAS</sequence>
<keyword evidence="2" id="KW-1133">Transmembrane helix</keyword>
<keyword evidence="1" id="KW-0175">Coiled coil</keyword>
<evidence type="ECO:0000313" key="4">
    <source>
        <dbReference type="Proteomes" id="UP000250086"/>
    </source>
</evidence>
<keyword evidence="2" id="KW-0812">Transmembrane</keyword>
<dbReference type="Proteomes" id="UP000250086">
    <property type="component" value="Unassembled WGS sequence"/>
</dbReference>
<dbReference type="EMBL" id="UAPV01000001">
    <property type="protein sequence ID" value="SPT70036.1"/>
    <property type="molecule type" value="Genomic_DNA"/>
</dbReference>
<feature type="transmembrane region" description="Helical" evidence="2">
    <location>
        <begin position="69"/>
        <end position="89"/>
    </location>
</feature>
<name>A0A2X0VA92_9GAMM</name>
<dbReference type="AlphaFoldDB" id="A0A2X0VA92"/>
<accession>A0A2X0VA92</accession>
<evidence type="ECO:0000313" key="3">
    <source>
        <dbReference type="EMBL" id="SPT70036.1"/>
    </source>
</evidence>
<keyword evidence="2" id="KW-0472">Membrane</keyword>
<evidence type="ECO:0000256" key="2">
    <source>
        <dbReference type="SAM" id="Phobius"/>
    </source>
</evidence>
<feature type="transmembrane region" description="Helical" evidence="2">
    <location>
        <begin position="44"/>
        <end position="63"/>
    </location>
</feature>
<protein>
    <recommendedName>
        <fullName evidence="5">Glycine zipper domain-containing protein</fullName>
    </recommendedName>
</protein>
<evidence type="ECO:0000256" key="1">
    <source>
        <dbReference type="SAM" id="Coils"/>
    </source>
</evidence>
<feature type="coiled-coil region" evidence="1">
    <location>
        <begin position="201"/>
        <end position="228"/>
    </location>
</feature>
<reference evidence="3 4" key="1">
    <citation type="submission" date="2018-06" db="EMBL/GenBank/DDBJ databases">
        <authorList>
            <consortium name="Pathogen Informatics"/>
            <person name="Doyle S."/>
        </authorList>
    </citation>
    <scope>NUCLEOTIDE SEQUENCE [LARGE SCALE GENOMIC DNA]</scope>
    <source>
        <strain evidence="3 4">NCTC13093</strain>
    </source>
</reference>